<feature type="compositionally biased region" description="Basic and acidic residues" evidence="1">
    <location>
        <begin position="267"/>
        <end position="291"/>
    </location>
</feature>
<keyword evidence="4" id="KW-1185">Reference proteome</keyword>
<sequence>MAPPLTDSEPESEALRLKAMAESKFKASNNAKSALKYAKRAQRLCPHLAGVSEAVTSLTVLAAPDWYSALGAEPFANSSVIRRQYKKLALLLHPDKNPNVASEEAFKLVGEAFHLLSDRSRRREYDAELRRKIKAESETFWTACSTCRLLHQFQRKYMGQELVCPSCEKSFKAVETVQSDGDGDGEGRVRSRRLKLKEINKKKEKIGVEGRVDNEVGDEKEGKLRKRMRSVGEVLERSKPSKRVKNGEEMMTLAEFQTEVRRKLQEKKLKEKEKEKEDDRIETRTSQGERRRALKNFEGLEKEKEDDRIETRNNQGERRRALKNFEGLEKEKEDDRIETRSNQGERRRALKNFEGLEKEKEDDRIETRSNQGERRRALKNFEGLEVGEGRALKKSATLAIEEKRVGLSKRKGLRSARHRDSDKGELENMAVVDSDFYDFDKDRVERSFKKGQLWAVYDDDDGMPRNYALIDEILSLNPFEVRLSWLDVQISGDGRIVSREKMGFHIPCGRFKVARKTSVNSVNIFSHVVDCDRAARELYKIYPKKGSVWALHGEGSIDAEERKRCYDIVICLTSYNEANGLSMAYLEKVDGYKTVFRRQENGSGAIIFLGKDDMCLVSHQIPARKLICDETPELLKDCWELDPASLPSDLLTIGGIDN</sequence>
<dbReference type="InterPro" id="IPR036869">
    <property type="entry name" value="J_dom_sf"/>
</dbReference>
<dbReference type="Pfam" id="PF11926">
    <property type="entry name" value="DUF3444"/>
    <property type="match status" value="1"/>
</dbReference>
<dbReference type="CDD" id="cd06257">
    <property type="entry name" value="DnaJ"/>
    <property type="match status" value="1"/>
</dbReference>
<name>A0A4D6LR03_VIGUN</name>
<dbReference type="PROSITE" id="PS50076">
    <property type="entry name" value="DNAJ_2"/>
    <property type="match status" value="1"/>
</dbReference>
<feature type="compositionally biased region" description="Basic and acidic residues" evidence="1">
    <location>
        <begin position="298"/>
        <end position="319"/>
    </location>
</feature>
<evidence type="ECO:0000313" key="3">
    <source>
        <dbReference type="EMBL" id="QCD90828.1"/>
    </source>
</evidence>
<dbReference type="PRINTS" id="PR00625">
    <property type="entry name" value="JDOMAIN"/>
</dbReference>
<evidence type="ECO:0000313" key="4">
    <source>
        <dbReference type="Proteomes" id="UP000501690"/>
    </source>
</evidence>
<gene>
    <name evidence="3" type="ORF">DEO72_LG4g1789</name>
</gene>
<accession>A0A4D6LR03</accession>
<reference evidence="3 4" key="1">
    <citation type="submission" date="2019-04" db="EMBL/GenBank/DDBJ databases">
        <title>An improved genome assembly and genetic linkage map for asparagus bean, Vigna unguiculata ssp. sesquipedialis.</title>
        <authorList>
            <person name="Xia Q."/>
            <person name="Zhang R."/>
            <person name="Dong Y."/>
        </authorList>
    </citation>
    <scope>NUCLEOTIDE SEQUENCE [LARGE SCALE GENOMIC DNA]</scope>
    <source>
        <tissue evidence="3">Leaf</tissue>
    </source>
</reference>
<protein>
    <submittedName>
        <fullName evidence="3">DnaJ-like protein subfamily C member 14</fullName>
    </submittedName>
</protein>
<dbReference type="AlphaFoldDB" id="A0A4D6LR03"/>
<evidence type="ECO:0000259" key="2">
    <source>
        <dbReference type="PROSITE" id="PS50076"/>
    </source>
</evidence>
<feature type="compositionally biased region" description="Basic and acidic residues" evidence="1">
    <location>
        <begin position="326"/>
        <end position="347"/>
    </location>
</feature>
<feature type="region of interest" description="Disordered" evidence="1">
    <location>
        <begin position="267"/>
        <end position="372"/>
    </location>
</feature>
<dbReference type="Gene3D" id="1.10.287.110">
    <property type="entry name" value="DnaJ domain"/>
    <property type="match status" value="1"/>
</dbReference>
<organism evidence="3 4">
    <name type="scientific">Vigna unguiculata</name>
    <name type="common">Cowpea</name>
    <dbReference type="NCBI Taxonomy" id="3917"/>
    <lineage>
        <taxon>Eukaryota</taxon>
        <taxon>Viridiplantae</taxon>
        <taxon>Streptophyta</taxon>
        <taxon>Embryophyta</taxon>
        <taxon>Tracheophyta</taxon>
        <taxon>Spermatophyta</taxon>
        <taxon>Magnoliopsida</taxon>
        <taxon>eudicotyledons</taxon>
        <taxon>Gunneridae</taxon>
        <taxon>Pentapetalae</taxon>
        <taxon>rosids</taxon>
        <taxon>fabids</taxon>
        <taxon>Fabales</taxon>
        <taxon>Fabaceae</taxon>
        <taxon>Papilionoideae</taxon>
        <taxon>50 kb inversion clade</taxon>
        <taxon>NPAAA clade</taxon>
        <taxon>indigoferoid/millettioid clade</taxon>
        <taxon>Phaseoleae</taxon>
        <taxon>Vigna</taxon>
    </lineage>
</organism>
<dbReference type="InterPro" id="IPR024593">
    <property type="entry name" value="DUF3444"/>
</dbReference>
<dbReference type="EMBL" id="CP039348">
    <property type="protein sequence ID" value="QCD90828.1"/>
    <property type="molecule type" value="Genomic_DNA"/>
</dbReference>
<proteinExistence type="predicted"/>
<dbReference type="InterPro" id="IPR001623">
    <property type="entry name" value="DnaJ_domain"/>
</dbReference>
<dbReference type="Proteomes" id="UP000501690">
    <property type="component" value="Linkage Group LG4"/>
</dbReference>
<feature type="compositionally biased region" description="Basic and acidic residues" evidence="1">
    <location>
        <begin position="354"/>
        <end position="372"/>
    </location>
</feature>
<dbReference type="Pfam" id="PF23551">
    <property type="entry name" value="Zn_ribbon_20"/>
    <property type="match status" value="1"/>
</dbReference>
<feature type="domain" description="J" evidence="2">
    <location>
        <begin position="65"/>
        <end position="129"/>
    </location>
</feature>
<dbReference type="PANTHER" id="PTHR44137:SF24">
    <property type="entry name" value="DNAJ HEAT SHOCK N-TERMINAL DOMAIN-CONTAINING PROTEIN"/>
    <property type="match status" value="1"/>
</dbReference>
<evidence type="ECO:0000256" key="1">
    <source>
        <dbReference type="SAM" id="MobiDB-lite"/>
    </source>
</evidence>
<dbReference type="SMART" id="SM00271">
    <property type="entry name" value="DnaJ"/>
    <property type="match status" value="1"/>
</dbReference>
<dbReference type="PANTHER" id="PTHR44137">
    <property type="entry name" value="BNAC03G44070D PROTEIN"/>
    <property type="match status" value="1"/>
</dbReference>
<dbReference type="Pfam" id="PF00226">
    <property type="entry name" value="DnaJ"/>
    <property type="match status" value="1"/>
</dbReference>
<dbReference type="SUPFAM" id="SSF46565">
    <property type="entry name" value="Chaperone J-domain"/>
    <property type="match status" value="1"/>
</dbReference>
<dbReference type="InterPro" id="IPR056988">
    <property type="entry name" value="Zn_ribbon_pln"/>
</dbReference>